<dbReference type="Pfam" id="PF22381">
    <property type="entry name" value="Staph_reg_Sar_Rot"/>
    <property type="match status" value="1"/>
</dbReference>
<keyword evidence="3" id="KW-0805">Transcription regulation</keyword>
<evidence type="ECO:0000256" key="5">
    <source>
        <dbReference type="ARBA" id="ARBA00023163"/>
    </source>
</evidence>
<dbReference type="InterPro" id="IPR055166">
    <property type="entry name" value="Transc_reg_Sar_Rot_HTH"/>
</dbReference>
<dbReference type="GO" id="GO:0005737">
    <property type="term" value="C:cytoplasm"/>
    <property type="evidence" value="ECO:0007669"/>
    <property type="project" value="UniProtKB-SubCell"/>
</dbReference>
<keyword evidence="4" id="KW-0238">DNA-binding</keyword>
<organism evidence="7 8">
    <name type="scientific">Caproicibacterium argilliputei</name>
    <dbReference type="NCBI Taxonomy" id="3030016"/>
    <lineage>
        <taxon>Bacteria</taxon>
        <taxon>Bacillati</taxon>
        <taxon>Bacillota</taxon>
        <taxon>Clostridia</taxon>
        <taxon>Eubacteriales</taxon>
        <taxon>Oscillospiraceae</taxon>
        <taxon>Caproicibacterium</taxon>
    </lineage>
</organism>
<accession>A0AA97D834</accession>
<gene>
    <name evidence="7" type="ORF">PXC00_12390</name>
</gene>
<evidence type="ECO:0000256" key="1">
    <source>
        <dbReference type="ARBA" id="ARBA00004496"/>
    </source>
</evidence>
<dbReference type="EMBL" id="CP135996">
    <property type="protein sequence ID" value="WOC31976.1"/>
    <property type="molecule type" value="Genomic_DNA"/>
</dbReference>
<dbReference type="PROSITE" id="PS50995">
    <property type="entry name" value="HTH_MARR_2"/>
    <property type="match status" value="1"/>
</dbReference>
<dbReference type="InterPro" id="IPR036390">
    <property type="entry name" value="WH_DNA-bd_sf"/>
</dbReference>
<dbReference type="SUPFAM" id="SSF46785">
    <property type="entry name" value="Winged helix' DNA-binding domain"/>
    <property type="match status" value="1"/>
</dbReference>
<keyword evidence="2" id="KW-0963">Cytoplasm</keyword>
<sequence>MEQKDSYEQLKLERQLCFPLYACARKVVNHYTPYLKPLHITYTQYLVFLVLWEQDGISVGELGEKLYLDNGTLTPMLKKMESAGFLTRVRNSDDERVVMVHLTQKGHDLRRQAKEIPKEVSACLPLSPEDARLLYQLLYRVLLAL</sequence>
<evidence type="ECO:0000313" key="8">
    <source>
        <dbReference type="Proteomes" id="UP001300604"/>
    </source>
</evidence>
<comment type="subcellular location">
    <subcellularLocation>
        <location evidence="1">Cytoplasm</location>
    </subcellularLocation>
</comment>
<dbReference type="FunFam" id="1.10.10.10:FF:000163">
    <property type="entry name" value="MarR family transcriptional regulator"/>
    <property type="match status" value="1"/>
</dbReference>
<dbReference type="Proteomes" id="UP001300604">
    <property type="component" value="Chromosome"/>
</dbReference>
<dbReference type="Gene3D" id="1.10.10.10">
    <property type="entry name" value="Winged helix-like DNA-binding domain superfamily/Winged helix DNA-binding domain"/>
    <property type="match status" value="1"/>
</dbReference>
<evidence type="ECO:0000256" key="2">
    <source>
        <dbReference type="ARBA" id="ARBA00022490"/>
    </source>
</evidence>
<feature type="domain" description="HTH marR-type" evidence="6">
    <location>
        <begin position="13"/>
        <end position="143"/>
    </location>
</feature>
<dbReference type="GO" id="GO:0003677">
    <property type="term" value="F:DNA binding"/>
    <property type="evidence" value="ECO:0007669"/>
    <property type="project" value="UniProtKB-KW"/>
</dbReference>
<dbReference type="InterPro" id="IPR000835">
    <property type="entry name" value="HTH_MarR-typ"/>
</dbReference>
<dbReference type="RefSeq" id="WP_275844783.1">
    <property type="nucleotide sequence ID" value="NZ_CP135996.1"/>
</dbReference>
<dbReference type="SMART" id="SM00347">
    <property type="entry name" value="HTH_MARR"/>
    <property type="match status" value="1"/>
</dbReference>
<protein>
    <submittedName>
        <fullName evidence="7">MarR family transcriptional regulator</fullName>
    </submittedName>
</protein>
<dbReference type="PANTHER" id="PTHR33164:SF5">
    <property type="entry name" value="ORGANIC HYDROPEROXIDE RESISTANCE TRANSCRIPTIONAL REGULATOR"/>
    <property type="match status" value="1"/>
</dbReference>
<evidence type="ECO:0000313" key="7">
    <source>
        <dbReference type="EMBL" id="WOC31976.1"/>
    </source>
</evidence>
<dbReference type="KEGG" id="carl:PXC00_12390"/>
<evidence type="ECO:0000256" key="4">
    <source>
        <dbReference type="ARBA" id="ARBA00023125"/>
    </source>
</evidence>
<evidence type="ECO:0000256" key="3">
    <source>
        <dbReference type="ARBA" id="ARBA00023015"/>
    </source>
</evidence>
<dbReference type="AlphaFoldDB" id="A0AA97D834"/>
<dbReference type="PANTHER" id="PTHR33164">
    <property type="entry name" value="TRANSCRIPTIONAL REGULATOR, MARR FAMILY"/>
    <property type="match status" value="1"/>
</dbReference>
<evidence type="ECO:0000259" key="6">
    <source>
        <dbReference type="PROSITE" id="PS50995"/>
    </source>
</evidence>
<dbReference type="PRINTS" id="PR00598">
    <property type="entry name" value="HTHMARR"/>
</dbReference>
<keyword evidence="8" id="KW-1185">Reference proteome</keyword>
<dbReference type="GO" id="GO:0003700">
    <property type="term" value="F:DNA-binding transcription factor activity"/>
    <property type="evidence" value="ECO:0007669"/>
    <property type="project" value="InterPro"/>
</dbReference>
<reference evidence="7" key="2">
    <citation type="submission" date="2024-06" db="EMBL/GenBank/DDBJ databases">
        <title>Caproicibacterium argilliputei sp. nov, a novel caproic acid producing anaerobic bacterium isolated from pit mud.</title>
        <authorList>
            <person name="Xia S."/>
        </authorList>
    </citation>
    <scope>NUCLEOTIDE SEQUENCE</scope>
    <source>
        <strain evidence="7">ZCY20-5</strain>
    </source>
</reference>
<keyword evidence="5" id="KW-0804">Transcription</keyword>
<dbReference type="InterPro" id="IPR039422">
    <property type="entry name" value="MarR/SlyA-like"/>
</dbReference>
<reference evidence="7" key="1">
    <citation type="submission" date="2023-09" db="EMBL/GenBank/DDBJ databases">
        <authorList>
            <person name="Zeng C."/>
        </authorList>
    </citation>
    <scope>NUCLEOTIDE SEQUENCE</scope>
    <source>
        <strain evidence="7">ZCY20-5</strain>
    </source>
</reference>
<dbReference type="GO" id="GO:0006950">
    <property type="term" value="P:response to stress"/>
    <property type="evidence" value="ECO:0007669"/>
    <property type="project" value="TreeGrafter"/>
</dbReference>
<name>A0AA97D834_9FIRM</name>
<proteinExistence type="predicted"/>
<dbReference type="InterPro" id="IPR036388">
    <property type="entry name" value="WH-like_DNA-bd_sf"/>
</dbReference>